<dbReference type="EMBL" id="AAQR03127607">
    <property type="status" value="NOT_ANNOTATED_CDS"/>
    <property type="molecule type" value="Genomic_DNA"/>
</dbReference>
<accession>H0XZ05</accession>
<dbReference type="STRING" id="30611.ENSOGAP00000021348"/>
<dbReference type="InterPro" id="IPR029096">
    <property type="entry name" value="Dppa3"/>
</dbReference>
<dbReference type="GO" id="GO:0005737">
    <property type="term" value="C:cytoplasm"/>
    <property type="evidence" value="ECO:0007669"/>
    <property type="project" value="Ensembl"/>
</dbReference>
<dbReference type="GO" id="GO:0044726">
    <property type="term" value="P:epigenetic programing of female pronucleus"/>
    <property type="evidence" value="ECO:0007669"/>
    <property type="project" value="TreeGrafter"/>
</dbReference>
<name>H0XZ05_OTOGA</name>
<reference evidence="2" key="3">
    <citation type="submission" date="2025-09" db="UniProtKB">
        <authorList>
            <consortium name="Ensembl"/>
        </authorList>
    </citation>
    <scope>IDENTIFICATION</scope>
</reference>
<evidence type="ECO:0000256" key="1">
    <source>
        <dbReference type="SAM" id="MobiDB-lite"/>
    </source>
</evidence>
<keyword evidence="3" id="KW-1185">Reference proteome</keyword>
<dbReference type="HOGENOM" id="CLU_107188_1_0_1"/>
<reference evidence="3" key="1">
    <citation type="submission" date="2011-03" db="EMBL/GenBank/DDBJ databases">
        <title>Version 3 of the genome sequence of Otolemur garnettii (Bushbaby).</title>
        <authorList>
            <consortium name="The Broad Institute Genome Sequencing Platform"/>
            <person name="Di Palma F."/>
            <person name="Johnson J."/>
            <person name="Lander E.S."/>
            <person name="Lindblad-Toh K."/>
            <person name="Jaffe D.B."/>
            <person name="Gnerre S."/>
            <person name="MacCallum I."/>
            <person name="Przybylski D."/>
            <person name="Ribeiro F.J."/>
            <person name="Burton J.N."/>
            <person name="Walker B.J."/>
            <person name="Sharpe T."/>
            <person name="Hall G."/>
        </authorList>
    </citation>
    <scope>NUCLEOTIDE SEQUENCE [LARGE SCALE GENOMIC DNA]</scope>
</reference>
<evidence type="ECO:0000313" key="2">
    <source>
        <dbReference type="Ensembl" id="ENSOGAP00000021348.1"/>
    </source>
</evidence>
<protein>
    <submittedName>
        <fullName evidence="2">Developmental pluripotency associated 3</fullName>
    </submittedName>
</protein>
<dbReference type="EMBL" id="AAQR03127606">
    <property type="status" value="NOT_ANNOTATED_CDS"/>
    <property type="molecule type" value="Genomic_DNA"/>
</dbReference>
<reference evidence="2" key="2">
    <citation type="submission" date="2025-08" db="UniProtKB">
        <authorList>
            <consortium name="Ensembl"/>
        </authorList>
    </citation>
    <scope>IDENTIFICATION</scope>
</reference>
<dbReference type="GO" id="GO:0005634">
    <property type="term" value="C:nucleus"/>
    <property type="evidence" value="ECO:0007669"/>
    <property type="project" value="Ensembl"/>
</dbReference>
<feature type="region of interest" description="Disordered" evidence="1">
    <location>
        <begin position="1"/>
        <end position="32"/>
    </location>
</feature>
<dbReference type="GeneTree" id="ENSGT00800000124303"/>
<dbReference type="AlphaFoldDB" id="H0XZ05"/>
<feature type="compositionally biased region" description="Basic and acidic residues" evidence="1">
    <location>
        <begin position="65"/>
        <end position="76"/>
    </location>
</feature>
<dbReference type="eggNOG" id="ENOG502TDBW">
    <property type="taxonomic scope" value="Eukaryota"/>
</dbReference>
<sequence>MDPSQTFDPTLIPESSEMLTEEDSQAVSESSHNFSETLIKNLSKLSLNPSTSFPPSLPEGFTQQQDRESSFQDMRDGWPLRKRRGVRTLLSVQRERMARLRYILINKFSPLARRLKDAELKGVQNDYSKPFKCRCSYCVSNNWDPSENARIGNDNTESVSP</sequence>
<feature type="region of interest" description="Disordered" evidence="1">
    <location>
        <begin position="49"/>
        <end position="76"/>
    </location>
</feature>
<dbReference type="PANTHER" id="PTHR31577">
    <property type="entry name" value="DEVELOPMENTAL PLURIPOTENCY-ASSOCIATED PROTEIN 3-RELATED"/>
    <property type="match status" value="1"/>
</dbReference>
<dbReference type="PANTHER" id="PTHR31577:SF2">
    <property type="entry name" value="DEVELOPMENTAL PLURIPOTENCY-ASSOCIATED PROTEIN 3"/>
    <property type="match status" value="1"/>
</dbReference>
<dbReference type="Pfam" id="PF15549">
    <property type="entry name" value="PGC7_Stella"/>
    <property type="match status" value="1"/>
</dbReference>
<evidence type="ECO:0000313" key="3">
    <source>
        <dbReference type="Proteomes" id="UP000005225"/>
    </source>
</evidence>
<dbReference type="FunCoup" id="H0XZ05">
    <property type="interactions" value="9"/>
</dbReference>
<organism evidence="2 3">
    <name type="scientific">Otolemur garnettii</name>
    <name type="common">Small-eared galago</name>
    <name type="synonym">Garnett's greater bushbaby</name>
    <dbReference type="NCBI Taxonomy" id="30611"/>
    <lineage>
        <taxon>Eukaryota</taxon>
        <taxon>Metazoa</taxon>
        <taxon>Chordata</taxon>
        <taxon>Craniata</taxon>
        <taxon>Vertebrata</taxon>
        <taxon>Euteleostomi</taxon>
        <taxon>Mammalia</taxon>
        <taxon>Eutheria</taxon>
        <taxon>Euarchontoglires</taxon>
        <taxon>Primates</taxon>
        <taxon>Strepsirrhini</taxon>
        <taxon>Lorisiformes</taxon>
        <taxon>Galagidae</taxon>
        <taxon>Otolemur</taxon>
    </lineage>
</organism>
<dbReference type="Proteomes" id="UP000005225">
    <property type="component" value="Unassembled WGS sequence"/>
</dbReference>
<proteinExistence type="predicted"/>
<dbReference type="InParanoid" id="H0XZ05"/>
<dbReference type="Ensembl" id="ENSOGAT00000024467.1">
    <property type="protein sequence ID" value="ENSOGAP00000021348.1"/>
    <property type="gene ID" value="ENSOGAG00000024813.1"/>
</dbReference>
<dbReference type="OMA" id="RFRCSCH"/>